<keyword evidence="4" id="KW-1185">Reference proteome</keyword>
<dbReference type="PANTHER" id="PTHR13677">
    <property type="entry name" value="LD41638P"/>
    <property type="match status" value="1"/>
</dbReference>
<proteinExistence type="inferred from homology"/>
<dbReference type="VEuPathDB" id="TrichDB:TRFO_25681"/>
<dbReference type="InterPro" id="IPR037516">
    <property type="entry name" value="Tripartite_DENN"/>
</dbReference>
<evidence type="ECO:0000259" key="2">
    <source>
        <dbReference type="PROSITE" id="PS50211"/>
    </source>
</evidence>
<reference evidence="3" key="1">
    <citation type="submission" date="2016-10" db="EMBL/GenBank/DDBJ databases">
        <authorList>
            <person name="Benchimol M."/>
            <person name="Almeida L.G."/>
            <person name="Vasconcelos A.T."/>
            <person name="Perreira-Neves A."/>
            <person name="Rosa I.A."/>
            <person name="Tasca T."/>
            <person name="Bogo M.R."/>
            <person name="de Souza W."/>
        </authorList>
    </citation>
    <scope>NUCLEOTIDE SEQUENCE [LARGE SCALE GENOMIC DNA]</scope>
    <source>
        <strain evidence="3">K</strain>
    </source>
</reference>
<dbReference type="GO" id="GO:0055037">
    <property type="term" value="C:recycling endosome"/>
    <property type="evidence" value="ECO:0007669"/>
    <property type="project" value="TreeGrafter"/>
</dbReference>
<gene>
    <name evidence="3" type="ORF">TRFO_25681</name>
</gene>
<dbReference type="GeneID" id="94839212"/>
<protein>
    <recommendedName>
        <fullName evidence="2">UDENN domain-containing protein</fullName>
    </recommendedName>
</protein>
<dbReference type="PANTHER" id="PTHR13677:SF0">
    <property type="entry name" value="LD41638P"/>
    <property type="match status" value="1"/>
</dbReference>
<dbReference type="RefSeq" id="XP_068359410.1">
    <property type="nucleotide sequence ID" value="XM_068504508.1"/>
</dbReference>
<dbReference type="InterPro" id="IPR024224">
    <property type="entry name" value="DENND6"/>
</dbReference>
<dbReference type="GO" id="GO:0005085">
    <property type="term" value="F:guanyl-nucleotide exchange factor activity"/>
    <property type="evidence" value="ECO:0007669"/>
    <property type="project" value="InterPro"/>
</dbReference>
<organism evidence="3 4">
    <name type="scientific">Tritrichomonas foetus</name>
    <dbReference type="NCBI Taxonomy" id="1144522"/>
    <lineage>
        <taxon>Eukaryota</taxon>
        <taxon>Metamonada</taxon>
        <taxon>Parabasalia</taxon>
        <taxon>Tritrichomonadida</taxon>
        <taxon>Tritrichomonadidae</taxon>
        <taxon>Tritrichomonas</taxon>
    </lineage>
</organism>
<sequence length="452" mass="50365">MIIQSIGNVSFTENDLVSLKSCAFPDTVVQSLTESTIFVFKIGKYYCYSIFTTTPDASASRGHRQFSYVIATSLPYVYPFTRILHSSMSLFDMPPNDVLVLISDFVQKSISLFPRCVGDDKEIPTFDGGLAVGLPSSTAELLDFVGSMGWTPQCKKYLINSNFLGSDLIFAFSVNQLISSGRSGDLLRIWESAMIDESIMVYGSNPTITSTAVLAIASLLYPEPIPLNLYPFVSVTDPRFQILTKSCPKGTIAGFSNPIALQRTSQFDLVLTTGFTDQENGLNIPKLANWPMAMNSKPHNNSNLRHIFYLNTVKVTEAIITCLQKLRETNPYAEFVAQIDSNVLASQIVQQGVQLNMSPRCFANKLIRSTFFTHIWRKRCTFEALLTELKHFSVDSLCTGKIEHELIDIYSTVKNVRRKCAGHKNLEEIIDADLTTITLYLSPDIILAPAME</sequence>
<name>A0A1J4K5K5_9EUKA</name>
<dbReference type="OrthoDB" id="10265409at2759"/>
<evidence type="ECO:0000313" key="3">
    <source>
        <dbReference type="EMBL" id="OHT06274.1"/>
    </source>
</evidence>
<comment type="caution">
    <text evidence="3">The sequence shown here is derived from an EMBL/GenBank/DDBJ whole genome shotgun (WGS) entry which is preliminary data.</text>
</comment>
<comment type="similarity">
    <text evidence="1">Belongs to the DENND6 family.</text>
</comment>
<accession>A0A1J4K5K5</accession>
<dbReference type="AlphaFoldDB" id="A0A1J4K5K5"/>
<evidence type="ECO:0000313" key="4">
    <source>
        <dbReference type="Proteomes" id="UP000179807"/>
    </source>
</evidence>
<feature type="domain" description="UDENN" evidence="2">
    <location>
        <begin position="1"/>
        <end position="387"/>
    </location>
</feature>
<dbReference type="Proteomes" id="UP000179807">
    <property type="component" value="Unassembled WGS sequence"/>
</dbReference>
<evidence type="ECO:0000256" key="1">
    <source>
        <dbReference type="ARBA" id="ARBA00007159"/>
    </source>
</evidence>
<dbReference type="PROSITE" id="PS50211">
    <property type="entry name" value="DENN"/>
    <property type="match status" value="1"/>
</dbReference>
<dbReference type="EMBL" id="MLAK01000730">
    <property type="protein sequence ID" value="OHT06274.1"/>
    <property type="molecule type" value="Genomic_DNA"/>
</dbReference>